<accession>A0A8J5GA00</accession>
<comment type="caution">
    <text evidence="3">The sequence shown here is derived from an EMBL/GenBank/DDBJ whole genome shotgun (WGS) entry which is preliminary data.</text>
</comment>
<keyword evidence="2" id="KW-1133">Transmembrane helix</keyword>
<evidence type="ECO:0000256" key="1">
    <source>
        <dbReference type="SAM" id="MobiDB-lite"/>
    </source>
</evidence>
<evidence type="ECO:0000313" key="3">
    <source>
        <dbReference type="EMBL" id="KAG6503376.1"/>
    </source>
</evidence>
<sequence>MPLLPFPTSAEKAPHRLRRDHGTSFPSLSRGFRPSFPPGYEIRPDAISRGRFPLRASRSGVVVFSHPTDDTAGRGLRRCKETRQVLFIMWALIVFLHGGLCYWGFGYWISCVVPQEVIEVSLLEDLLLWSYGTCAVLLGWLGLLIGFLWNRFGR</sequence>
<feature type="region of interest" description="Disordered" evidence="1">
    <location>
        <begin position="1"/>
        <end position="27"/>
    </location>
</feature>
<feature type="transmembrane region" description="Helical" evidence="2">
    <location>
        <begin position="85"/>
        <end position="109"/>
    </location>
</feature>
<keyword evidence="2" id="KW-0812">Transmembrane</keyword>
<reference evidence="3 4" key="1">
    <citation type="submission" date="2020-08" db="EMBL/GenBank/DDBJ databases">
        <title>Plant Genome Project.</title>
        <authorList>
            <person name="Zhang R.-G."/>
        </authorList>
    </citation>
    <scope>NUCLEOTIDE SEQUENCE [LARGE SCALE GENOMIC DNA]</scope>
    <source>
        <tissue evidence="3">Rhizome</tissue>
    </source>
</reference>
<dbReference type="AlphaFoldDB" id="A0A8J5GA00"/>
<organism evidence="3 4">
    <name type="scientific">Zingiber officinale</name>
    <name type="common">Ginger</name>
    <name type="synonym">Amomum zingiber</name>
    <dbReference type="NCBI Taxonomy" id="94328"/>
    <lineage>
        <taxon>Eukaryota</taxon>
        <taxon>Viridiplantae</taxon>
        <taxon>Streptophyta</taxon>
        <taxon>Embryophyta</taxon>
        <taxon>Tracheophyta</taxon>
        <taxon>Spermatophyta</taxon>
        <taxon>Magnoliopsida</taxon>
        <taxon>Liliopsida</taxon>
        <taxon>Zingiberales</taxon>
        <taxon>Zingiberaceae</taxon>
        <taxon>Zingiber</taxon>
    </lineage>
</organism>
<evidence type="ECO:0000313" key="4">
    <source>
        <dbReference type="Proteomes" id="UP000734854"/>
    </source>
</evidence>
<keyword evidence="4" id="KW-1185">Reference proteome</keyword>
<name>A0A8J5GA00_ZINOF</name>
<dbReference type="Proteomes" id="UP000734854">
    <property type="component" value="Unassembled WGS sequence"/>
</dbReference>
<dbReference type="EMBL" id="JACMSC010000010">
    <property type="protein sequence ID" value="KAG6503376.1"/>
    <property type="molecule type" value="Genomic_DNA"/>
</dbReference>
<gene>
    <name evidence="3" type="ORF">ZIOFF_035688</name>
</gene>
<feature type="transmembrane region" description="Helical" evidence="2">
    <location>
        <begin position="129"/>
        <end position="149"/>
    </location>
</feature>
<protein>
    <submittedName>
        <fullName evidence="3">Uncharacterized protein</fullName>
    </submittedName>
</protein>
<proteinExistence type="predicted"/>
<evidence type="ECO:0000256" key="2">
    <source>
        <dbReference type="SAM" id="Phobius"/>
    </source>
</evidence>
<keyword evidence="2" id="KW-0472">Membrane</keyword>